<feature type="transmembrane region" description="Helical" evidence="2">
    <location>
        <begin position="382"/>
        <end position="398"/>
    </location>
</feature>
<dbReference type="EMBL" id="MDCJ01000007">
    <property type="protein sequence ID" value="ODS04657.1"/>
    <property type="molecule type" value="Genomic_DNA"/>
</dbReference>
<protein>
    <submittedName>
        <fullName evidence="3">Uncharacterized protein</fullName>
    </submittedName>
</protein>
<feature type="compositionally biased region" description="Basic and acidic residues" evidence="1">
    <location>
        <begin position="208"/>
        <end position="220"/>
    </location>
</feature>
<dbReference type="AlphaFoldDB" id="A0A1E3WI11"/>
<keyword evidence="2" id="KW-0472">Membrane</keyword>
<evidence type="ECO:0000256" key="1">
    <source>
        <dbReference type="SAM" id="MobiDB-lite"/>
    </source>
</evidence>
<feature type="transmembrane region" description="Helical" evidence="2">
    <location>
        <begin position="6"/>
        <end position="23"/>
    </location>
</feature>
<feature type="transmembrane region" description="Helical" evidence="2">
    <location>
        <begin position="243"/>
        <end position="260"/>
    </location>
</feature>
<reference evidence="3 4" key="1">
    <citation type="submission" date="2016-08" db="EMBL/GenBank/DDBJ databases">
        <title>Genome sequencing of Vibrio scophthalmi strain FP3289, an isolated from Paralichthys olivaceus.</title>
        <authorList>
            <person name="Han H.-J."/>
        </authorList>
    </citation>
    <scope>NUCLEOTIDE SEQUENCE [LARGE SCALE GENOMIC DNA]</scope>
    <source>
        <strain evidence="3 4">FP3289</strain>
    </source>
</reference>
<proteinExistence type="predicted"/>
<accession>A0A1E3WI11</accession>
<feature type="compositionally biased region" description="Polar residues" evidence="1">
    <location>
        <begin position="160"/>
        <end position="207"/>
    </location>
</feature>
<keyword evidence="2" id="KW-0812">Transmembrane</keyword>
<dbReference type="Proteomes" id="UP000095131">
    <property type="component" value="Unassembled WGS sequence"/>
</dbReference>
<comment type="caution">
    <text evidence="3">The sequence shown here is derived from an EMBL/GenBank/DDBJ whole genome shotgun (WGS) entry which is preliminary data.</text>
</comment>
<evidence type="ECO:0000313" key="3">
    <source>
        <dbReference type="EMBL" id="ODS04657.1"/>
    </source>
</evidence>
<dbReference type="PATRIC" id="fig|45658.8.peg.3769"/>
<name>A0A1E3WI11_9VIBR</name>
<dbReference type="RefSeq" id="WP_069447819.1">
    <property type="nucleotide sequence ID" value="NZ_MDCJ01000007.1"/>
</dbReference>
<dbReference type="OrthoDB" id="5838052at2"/>
<sequence length="776" mass="86689">MQELLIIVQIGIFIYAIVAYFSNQNNKALLEEQKAKLLSTQRDSELSEEERAAIFELLELEATSSEVYYITEKFEVHSIAAEDNNGEEAYFLALADYLVIMPEKAFNYLDLETTFAEVVLADNVMIVISLNDYSIVDDVNNTLADAPIQESSEELSPSEQTTGHDATVQTSSPISNTESVTAKQTVTSALNEKVSNTIKPETQSQSERAPRASHRDIDPISHTVLKSERPATLIESRYLSAPFYNFLVPILLVIATAIFSHINKLDFTIEPVWLSAAILVVISLVTLLLLKRQGPTADPASMVVNRYFGKIEAIDTTGNKTWIVFIAPNGEATKAWIPSQWQNNITLNRDVQFEIEQSQSAAVRIGLNELSDQDAIKKKPQYLAAAMGLLLGCFFIAANTKFEWRDASLAMLDNSTSYKINGPYDWPTSELKVGDRLSIAQPRLCLDSHDKNNAAAYCKQFEYALTSEDLQVTPDAAPIEAYQRFITTQPDFTPDVSEELYSYMVKVAKMQKQFSPDGFKLRIRHRSEMMMFTVESLQAIATHFAPYCPIETSKPDESIDKSNANDNSIHNERLNTACSDFKQEFALLWNEATSSSCDTIQCWNEALQGVVVDHDAALRNADDIGGYRADLRHLKDEIWQATKASLTTTKPQQASITLDWSGERSADLYEIATLRASLDQGNSDKRIERLNKLLPLQTAAAQQVVDVTILNLSNEDNKVALTVTQKLTTKQALSTIVNLGIMAFFNLLIVLLIIAYMLSGKPRKEKQVKSEDAWIS</sequence>
<evidence type="ECO:0000313" key="4">
    <source>
        <dbReference type="Proteomes" id="UP000095131"/>
    </source>
</evidence>
<keyword evidence="2" id="KW-1133">Transmembrane helix</keyword>
<evidence type="ECO:0000256" key="2">
    <source>
        <dbReference type="SAM" id="Phobius"/>
    </source>
</evidence>
<organism evidence="3 4">
    <name type="scientific">Vibrio scophthalmi</name>
    <dbReference type="NCBI Taxonomy" id="45658"/>
    <lineage>
        <taxon>Bacteria</taxon>
        <taxon>Pseudomonadati</taxon>
        <taxon>Pseudomonadota</taxon>
        <taxon>Gammaproteobacteria</taxon>
        <taxon>Vibrionales</taxon>
        <taxon>Vibrionaceae</taxon>
        <taxon>Vibrio</taxon>
    </lineage>
</organism>
<feature type="transmembrane region" description="Helical" evidence="2">
    <location>
        <begin position="736"/>
        <end position="758"/>
    </location>
</feature>
<gene>
    <name evidence="3" type="ORF">VSF3289_03796</name>
</gene>
<feature type="transmembrane region" description="Helical" evidence="2">
    <location>
        <begin position="272"/>
        <end position="290"/>
    </location>
</feature>
<feature type="region of interest" description="Disordered" evidence="1">
    <location>
        <begin position="148"/>
        <end position="220"/>
    </location>
</feature>